<dbReference type="InterPro" id="IPR008271">
    <property type="entry name" value="Ser/Thr_kinase_AS"/>
</dbReference>
<reference evidence="12" key="2">
    <citation type="submission" date="2025-09" db="UniProtKB">
        <authorList>
            <consortium name="Ensembl"/>
        </authorList>
    </citation>
    <scope>IDENTIFICATION</scope>
</reference>
<evidence type="ECO:0000313" key="12">
    <source>
        <dbReference type="Ensembl" id="ENSVKKP00000007353.1"/>
    </source>
</evidence>
<comment type="similarity">
    <text evidence="2">Belongs to the protein kinase superfamily. CMGC Ser/Thr protein kinase family. MAP kinase subfamily.</text>
</comment>
<evidence type="ECO:0000256" key="10">
    <source>
        <dbReference type="ARBA" id="ARBA00048312"/>
    </source>
</evidence>
<dbReference type="SUPFAM" id="SSF56112">
    <property type="entry name" value="Protein kinase-like (PK-like)"/>
    <property type="match status" value="1"/>
</dbReference>
<dbReference type="InterPro" id="IPR000719">
    <property type="entry name" value="Prot_kinase_dom"/>
</dbReference>
<dbReference type="AlphaFoldDB" id="A0A8D2J2A2"/>
<dbReference type="PANTHER" id="PTHR24056">
    <property type="entry name" value="CELL DIVISION PROTEIN KINASE"/>
    <property type="match status" value="1"/>
</dbReference>
<organism evidence="12 13">
    <name type="scientific">Varanus komodoensis</name>
    <name type="common">Komodo dragon</name>
    <dbReference type="NCBI Taxonomy" id="61221"/>
    <lineage>
        <taxon>Eukaryota</taxon>
        <taxon>Metazoa</taxon>
        <taxon>Chordata</taxon>
        <taxon>Craniata</taxon>
        <taxon>Vertebrata</taxon>
        <taxon>Euteleostomi</taxon>
        <taxon>Lepidosauria</taxon>
        <taxon>Squamata</taxon>
        <taxon>Bifurcata</taxon>
        <taxon>Unidentata</taxon>
        <taxon>Episquamata</taxon>
        <taxon>Toxicofera</taxon>
        <taxon>Anguimorpha</taxon>
        <taxon>Paleoanguimorpha</taxon>
        <taxon>Varanoidea</taxon>
        <taxon>Varanidae</taxon>
        <taxon>Varanus</taxon>
    </lineage>
</organism>
<dbReference type="PROSITE" id="PS00108">
    <property type="entry name" value="PROTEIN_KINASE_ST"/>
    <property type="match status" value="1"/>
</dbReference>
<evidence type="ECO:0000313" key="13">
    <source>
        <dbReference type="Proteomes" id="UP000694545"/>
    </source>
</evidence>
<name>A0A8D2J2A2_VARKO</name>
<keyword evidence="6" id="KW-0547">Nucleotide-binding</keyword>
<evidence type="ECO:0000256" key="6">
    <source>
        <dbReference type="ARBA" id="ARBA00022741"/>
    </source>
</evidence>
<evidence type="ECO:0000256" key="1">
    <source>
        <dbReference type="ARBA" id="ARBA00006485"/>
    </source>
</evidence>
<protein>
    <recommendedName>
        <fullName evidence="3">mitogen-activated protein kinase</fullName>
        <ecNumber evidence="3">2.7.11.24</ecNumber>
    </recommendedName>
</protein>
<dbReference type="FunFam" id="1.10.510.10:FF:000624">
    <property type="entry name" value="Mitogen-activated protein kinase"/>
    <property type="match status" value="1"/>
</dbReference>
<reference evidence="12" key="1">
    <citation type="submission" date="2025-08" db="UniProtKB">
        <authorList>
            <consortium name="Ensembl"/>
        </authorList>
    </citation>
    <scope>IDENTIFICATION</scope>
</reference>
<keyword evidence="4" id="KW-0723">Serine/threonine-protein kinase</keyword>
<evidence type="ECO:0000256" key="7">
    <source>
        <dbReference type="ARBA" id="ARBA00022777"/>
    </source>
</evidence>
<keyword evidence="8" id="KW-0067">ATP-binding</keyword>
<evidence type="ECO:0000259" key="11">
    <source>
        <dbReference type="PROSITE" id="PS50011"/>
    </source>
</evidence>
<keyword evidence="13" id="KW-1185">Reference proteome</keyword>
<dbReference type="GO" id="GO:0005634">
    <property type="term" value="C:nucleus"/>
    <property type="evidence" value="ECO:0007669"/>
    <property type="project" value="TreeGrafter"/>
</dbReference>
<dbReference type="GO" id="GO:0004707">
    <property type="term" value="F:MAP kinase activity"/>
    <property type="evidence" value="ECO:0007669"/>
    <property type="project" value="UniProtKB-EC"/>
</dbReference>
<dbReference type="InterPro" id="IPR011009">
    <property type="entry name" value="Kinase-like_dom_sf"/>
</dbReference>
<feature type="domain" description="Protein kinase" evidence="11">
    <location>
        <begin position="9"/>
        <end position="310"/>
    </location>
</feature>
<evidence type="ECO:0000256" key="3">
    <source>
        <dbReference type="ARBA" id="ARBA00012411"/>
    </source>
</evidence>
<sequence length="358" mass="40481">MEEVTDFIFLGSKITADGNYSQEIKRRLLLGRKAMQRRGLLFGNASSYLHLEMLSEMLGINGGFSFLLVALKVISLNTEEGVPFTTIREGKEVRENTELNMVLKLFSVLDLSLVIQEHIDLARYMSQHPGGLHSHNIMLFTFQLLRALAYLHNHHILHRDLKPQNLLLSRYGELKLADFGLARAKSLARQAYSAEVVTLAYRPPDVLLGATDYSSDIDIWGAGCIFVEMFQGQPLFPAVCNTFEQLEKIWVVLGVPTEKTWPGISKLHHYKPGRILLGRETEAEDLAARMLKVCPKDRISAQEALLHHFFSPLPSQVYQLSDAESLFRAPGVKLKPEACDLFTPYKKSQHQVGSSKFW</sequence>
<keyword evidence="5" id="KW-0808">Transferase</keyword>
<dbReference type="GO" id="GO:0030332">
    <property type="term" value="F:cyclin binding"/>
    <property type="evidence" value="ECO:0007669"/>
    <property type="project" value="TreeGrafter"/>
</dbReference>
<dbReference type="SMART" id="SM00220">
    <property type="entry name" value="S_TKc"/>
    <property type="match status" value="1"/>
</dbReference>
<dbReference type="EC" id="2.7.11.24" evidence="3"/>
<dbReference type="PANTHER" id="PTHR24056:SF159">
    <property type="entry name" value="CYCLIN-DEPENDENT KINASE 15"/>
    <property type="match status" value="1"/>
</dbReference>
<dbReference type="Gene3D" id="1.10.510.10">
    <property type="entry name" value="Transferase(Phosphotransferase) domain 1"/>
    <property type="match status" value="1"/>
</dbReference>
<evidence type="ECO:0000256" key="8">
    <source>
        <dbReference type="ARBA" id="ARBA00022840"/>
    </source>
</evidence>
<comment type="catalytic activity">
    <reaction evidence="9">
        <text>L-threonyl-[protein] + ATP = O-phospho-L-threonyl-[protein] + ADP + H(+)</text>
        <dbReference type="Rhea" id="RHEA:46608"/>
        <dbReference type="Rhea" id="RHEA-COMP:11060"/>
        <dbReference type="Rhea" id="RHEA-COMP:11605"/>
        <dbReference type="ChEBI" id="CHEBI:15378"/>
        <dbReference type="ChEBI" id="CHEBI:30013"/>
        <dbReference type="ChEBI" id="CHEBI:30616"/>
        <dbReference type="ChEBI" id="CHEBI:61977"/>
        <dbReference type="ChEBI" id="CHEBI:456216"/>
        <dbReference type="EC" id="2.7.11.24"/>
    </reaction>
</comment>
<evidence type="ECO:0000256" key="2">
    <source>
        <dbReference type="ARBA" id="ARBA00008832"/>
    </source>
</evidence>
<evidence type="ECO:0000256" key="5">
    <source>
        <dbReference type="ARBA" id="ARBA00022679"/>
    </source>
</evidence>
<dbReference type="InterPro" id="IPR050108">
    <property type="entry name" value="CDK"/>
</dbReference>
<comment type="similarity">
    <text evidence="1">Belongs to the protein kinase superfamily. CMGC Ser/Thr protein kinase family. CDC2/CDKX subfamily.</text>
</comment>
<keyword evidence="7" id="KW-0418">Kinase</keyword>
<dbReference type="Pfam" id="PF00069">
    <property type="entry name" value="Pkinase"/>
    <property type="match status" value="1"/>
</dbReference>
<evidence type="ECO:0000256" key="4">
    <source>
        <dbReference type="ARBA" id="ARBA00022527"/>
    </source>
</evidence>
<dbReference type="GO" id="GO:0005829">
    <property type="term" value="C:cytosol"/>
    <property type="evidence" value="ECO:0007669"/>
    <property type="project" value="TreeGrafter"/>
</dbReference>
<dbReference type="GO" id="GO:0005524">
    <property type="term" value="F:ATP binding"/>
    <property type="evidence" value="ECO:0007669"/>
    <property type="project" value="UniProtKB-KW"/>
</dbReference>
<accession>A0A8D2J2A2</accession>
<evidence type="ECO:0000256" key="9">
    <source>
        <dbReference type="ARBA" id="ARBA00047592"/>
    </source>
</evidence>
<dbReference type="PROSITE" id="PS50011">
    <property type="entry name" value="PROTEIN_KINASE_DOM"/>
    <property type="match status" value="1"/>
</dbReference>
<proteinExistence type="inferred from homology"/>
<dbReference type="Ensembl" id="ENSVKKT00000007547.1">
    <property type="protein sequence ID" value="ENSVKKP00000007353.1"/>
    <property type="gene ID" value="ENSVKKG00000005286.1"/>
</dbReference>
<dbReference type="GO" id="GO:0004693">
    <property type="term" value="F:cyclin-dependent protein serine/threonine kinase activity"/>
    <property type="evidence" value="ECO:0007669"/>
    <property type="project" value="TreeGrafter"/>
</dbReference>
<comment type="catalytic activity">
    <reaction evidence="10">
        <text>L-seryl-[protein] + ATP = O-phospho-L-seryl-[protein] + ADP + H(+)</text>
        <dbReference type="Rhea" id="RHEA:17989"/>
        <dbReference type="Rhea" id="RHEA-COMP:9863"/>
        <dbReference type="Rhea" id="RHEA-COMP:11604"/>
        <dbReference type="ChEBI" id="CHEBI:15378"/>
        <dbReference type="ChEBI" id="CHEBI:29999"/>
        <dbReference type="ChEBI" id="CHEBI:30616"/>
        <dbReference type="ChEBI" id="CHEBI:83421"/>
        <dbReference type="ChEBI" id="CHEBI:456216"/>
        <dbReference type="EC" id="2.7.11.24"/>
    </reaction>
</comment>
<dbReference type="Proteomes" id="UP000694545">
    <property type="component" value="Unplaced"/>
</dbReference>